<comment type="caution">
    <text evidence="1">The sequence shown here is derived from an EMBL/GenBank/DDBJ whole genome shotgun (WGS) entry which is preliminary data.</text>
</comment>
<reference evidence="1 2" key="1">
    <citation type="submission" date="2010-10" db="EMBL/GenBank/DDBJ databases">
        <authorList>
            <person name="Richards V."/>
            <person name="Lefebure T."/>
            <person name="Suzuki H."/>
            <person name="Pavinski Bitar P."/>
            <person name="Stanhope M."/>
        </authorList>
    </citation>
    <scope>NUCLEOTIDE SEQUENCE [LARGE SCALE GENOMIC DNA]</scope>
    <source>
        <strain evidence="1 2">2008-988</strain>
    </source>
</reference>
<evidence type="ECO:0000313" key="1">
    <source>
        <dbReference type="EMBL" id="EIB54695.1"/>
    </source>
</evidence>
<dbReference type="EMBL" id="AIOS01000019">
    <property type="protein sequence ID" value="EIB54695.1"/>
    <property type="molecule type" value="Genomic_DNA"/>
</dbReference>
<proteinExistence type="predicted"/>
<sequence>MHWGLNEVLDLSLDEFEEALEISKEFLKAKSF</sequence>
<gene>
    <name evidence="1" type="ORF">cje154_02534</name>
</gene>
<evidence type="ECO:0000313" key="2">
    <source>
        <dbReference type="Proteomes" id="UP000003238"/>
    </source>
</evidence>
<protein>
    <submittedName>
        <fullName evidence="1">Uncharacterized protein</fullName>
    </submittedName>
</protein>
<organism evidence="1 2">
    <name type="scientific">Campylobacter jejuni subsp. jejuni 2008-988</name>
    <dbReference type="NCBI Taxonomy" id="889253"/>
    <lineage>
        <taxon>Bacteria</taxon>
        <taxon>Pseudomonadati</taxon>
        <taxon>Campylobacterota</taxon>
        <taxon>Epsilonproteobacteria</taxon>
        <taxon>Campylobacterales</taxon>
        <taxon>Campylobacteraceae</taxon>
        <taxon>Campylobacter</taxon>
    </lineage>
</organism>
<name>A0ABC9QN19_CAMJU</name>
<dbReference type="Proteomes" id="UP000003238">
    <property type="component" value="Unassembled WGS sequence"/>
</dbReference>
<accession>A0ABC9QN19</accession>
<dbReference type="AlphaFoldDB" id="A0ABC9QN19"/>